<protein>
    <submittedName>
        <fullName evidence="7">Helix-turn-helix domain-containing protein</fullName>
    </submittedName>
</protein>
<keyword evidence="3" id="KW-0238">DNA-binding</keyword>
<dbReference type="Gene3D" id="2.130.10.10">
    <property type="entry name" value="YVTN repeat-like/Quinoprotein amine dehydrogenase"/>
    <property type="match status" value="2"/>
</dbReference>
<dbReference type="SMART" id="SM00342">
    <property type="entry name" value="HTH_ARAC"/>
    <property type="match status" value="1"/>
</dbReference>
<dbReference type="Pfam" id="PF07494">
    <property type="entry name" value="Reg_prop"/>
    <property type="match status" value="4"/>
</dbReference>
<keyword evidence="1" id="KW-0597">Phosphoprotein</keyword>
<name>A0ABT1MIS0_9BACT</name>
<feature type="domain" description="HTH araC/xylS-type" evidence="6">
    <location>
        <begin position="853"/>
        <end position="957"/>
    </location>
</feature>
<dbReference type="Pfam" id="PF12833">
    <property type="entry name" value="HTH_18"/>
    <property type="match status" value="1"/>
</dbReference>
<reference evidence="7 8" key="1">
    <citation type="submission" date="2022-07" db="EMBL/GenBank/DDBJ databases">
        <title>Fecal culturing of patients with breast cancer.</title>
        <authorList>
            <person name="Teng N.M.Y."/>
            <person name="Kiu R."/>
            <person name="Evans R."/>
            <person name="Baker D.J."/>
            <person name="Zenner C."/>
            <person name="Robinson S.D."/>
            <person name="Hall L.J."/>
        </authorList>
    </citation>
    <scope>NUCLEOTIDE SEQUENCE [LARGE SCALE GENOMIC DNA]</scope>
    <source>
        <strain evidence="7 8">LH1063</strain>
    </source>
</reference>
<proteinExistence type="predicted"/>
<evidence type="ECO:0000256" key="4">
    <source>
        <dbReference type="ARBA" id="ARBA00023163"/>
    </source>
</evidence>
<keyword evidence="5" id="KW-0472">Membrane</keyword>
<evidence type="ECO:0000259" key="6">
    <source>
        <dbReference type="PROSITE" id="PS01124"/>
    </source>
</evidence>
<sequence>MNSNGKIVIITLILILGTLLSKASEYKMEQFRFNRELPSKSVRCITQDQQGLIWIGTNDWISYYDGYKITNLPVPENMEKGGLSKRIYCIQSDSHDNIWFGTPLGVYIYNKKKETIDQLYPDKDKLRNKSNVIYSIALSPDKKIFLGTRNGIFVYNESRNNLELFTHFAYHTEFKEATKSERIAKKIYFDKLGLLWIGTEGNGIVMINLKDNSRSHYRHILGQGNGLPSNFIEDIYEDRFGNLWVTTNNGLARYQRSENIFENYNKYGISGLISSITDDGDRSLLLGSDNGLIQYDRSNQHISRIKNIPENDRSLPSNDVRCLYKDRSGAIWTGTSKGICKINDEPDFPIYRNIPGDNNSLKYNNLSFIQADTTGNILWIGSGKSDIDRYDLNTQTFSHFQLRGNEGQLPSYINTGLLTQDKMLLVGTDTGLFKLDTKTGISEFFNFSSEKNIPLENIYTMLETNQGDIWFGILDKGLYRFDNKTGKFRHIPVSENNDKKDIFTNIKVLFEDSQNKIWMVFYQGGVGRYNPETTDTELYDYKNTNGDLPDNIVWDIIELNDGRILFATASGITFFDPEKNKFEQDTYINNIINGSVLSAIQDDRGIIWLGTEQGILKLNLKNKDIIRFSESDGLQSNIFNYQVKAKIGAFLFFGGNNGFNMIDSESQNPSSFTSIPSILNISKNNKYLNIRKLPIKNGLPCLNINTSDQNYSISFSNYSYIKEWRNRFQYKIIPYDTIWNWVGLGKNKFTLPKLPAGKYTLVLKGSNVNGKWSNPENVLLIEVTSIWTTIMLISLVIFIALLSTFYLLNLKYPKFYKKYNRIRIKNKTGIRKQKITDSAFLKTPDEKTQKIIDELFVLMEEKHIYLNKRLNKAQLAATLKLTELQLASILKDYIGKGFNDFINYYRVKAVKEKLKDPAYKDITLVAIGEECGFNSKTSFYRVFKDLTGITPAEYLEKLQD</sequence>
<dbReference type="InterPro" id="IPR009057">
    <property type="entry name" value="Homeodomain-like_sf"/>
</dbReference>
<keyword evidence="5" id="KW-1133">Transmembrane helix</keyword>
<evidence type="ECO:0000313" key="7">
    <source>
        <dbReference type="EMBL" id="MCP9612515.1"/>
    </source>
</evidence>
<dbReference type="InterPro" id="IPR011110">
    <property type="entry name" value="Reg_prop"/>
</dbReference>
<dbReference type="InterPro" id="IPR013783">
    <property type="entry name" value="Ig-like_fold"/>
</dbReference>
<dbReference type="Pfam" id="PF07495">
    <property type="entry name" value="Y_Y_Y"/>
    <property type="match status" value="1"/>
</dbReference>
<comment type="caution">
    <text evidence="7">The sequence shown here is derived from an EMBL/GenBank/DDBJ whole genome shotgun (WGS) entry which is preliminary data.</text>
</comment>
<dbReference type="SUPFAM" id="SSF63829">
    <property type="entry name" value="Calcium-dependent phosphotriesterase"/>
    <property type="match status" value="2"/>
</dbReference>
<dbReference type="InterPro" id="IPR018062">
    <property type="entry name" value="HTH_AraC-typ_CS"/>
</dbReference>
<evidence type="ECO:0000256" key="2">
    <source>
        <dbReference type="ARBA" id="ARBA00023015"/>
    </source>
</evidence>
<dbReference type="Proteomes" id="UP001205603">
    <property type="component" value="Unassembled WGS sequence"/>
</dbReference>
<dbReference type="Gene3D" id="2.60.40.10">
    <property type="entry name" value="Immunoglobulins"/>
    <property type="match status" value="1"/>
</dbReference>
<evidence type="ECO:0000313" key="8">
    <source>
        <dbReference type="Proteomes" id="UP001205603"/>
    </source>
</evidence>
<dbReference type="PANTHER" id="PTHR43547:SF2">
    <property type="entry name" value="HYBRID SIGNAL TRANSDUCTION HISTIDINE KINASE C"/>
    <property type="match status" value="1"/>
</dbReference>
<dbReference type="InterPro" id="IPR011123">
    <property type="entry name" value="Y_Y_Y"/>
</dbReference>
<dbReference type="InterPro" id="IPR015943">
    <property type="entry name" value="WD40/YVTN_repeat-like_dom_sf"/>
</dbReference>
<evidence type="ECO:0000256" key="3">
    <source>
        <dbReference type="ARBA" id="ARBA00023125"/>
    </source>
</evidence>
<organism evidence="7 8">
    <name type="scientific">Coprobacter tertius</name>
    <dbReference type="NCBI Taxonomy" id="2944915"/>
    <lineage>
        <taxon>Bacteria</taxon>
        <taxon>Pseudomonadati</taxon>
        <taxon>Bacteroidota</taxon>
        <taxon>Bacteroidia</taxon>
        <taxon>Bacteroidales</taxon>
        <taxon>Barnesiellaceae</taxon>
        <taxon>Coprobacter</taxon>
    </lineage>
</organism>
<dbReference type="PROSITE" id="PS00041">
    <property type="entry name" value="HTH_ARAC_FAMILY_1"/>
    <property type="match status" value="1"/>
</dbReference>
<keyword evidence="8" id="KW-1185">Reference proteome</keyword>
<feature type="transmembrane region" description="Helical" evidence="5">
    <location>
        <begin position="786"/>
        <end position="808"/>
    </location>
</feature>
<dbReference type="Gene3D" id="1.10.10.60">
    <property type="entry name" value="Homeodomain-like"/>
    <property type="match status" value="1"/>
</dbReference>
<gene>
    <name evidence="7" type="ORF">NMU02_10470</name>
</gene>
<keyword evidence="2" id="KW-0805">Transcription regulation</keyword>
<dbReference type="EMBL" id="JANDHW010000010">
    <property type="protein sequence ID" value="MCP9612515.1"/>
    <property type="molecule type" value="Genomic_DNA"/>
</dbReference>
<dbReference type="PROSITE" id="PS01124">
    <property type="entry name" value="HTH_ARAC_FAMILY_2"/>
    <property type="match status" value="1"/>
</dbReference>
<keyword evidence="5" id="KW-0812">Transmembrane</keyword>
<dbReference type="RefSeq" id="WP_255027832.1">
    <property type="nucleotide sequence ID" value="NZ_JANDHW010000010.1"/>
</dbReference>
<evidence type="ECO:0000256" key="5">
    <source>
        <dbReference type="SAM" id="Phobius"/>
    </source>
</evidence>
<keyword evidence="4" id="KW-0804">Transcription</keyword>
<dbReference type="SUPFAM" id="SSF46689">
    <property type="entry name" value="Homeodomain-like"/>
    <property type="match status" value="1"/>
</dbReference>
<dbReference type="PANTHER" id="PTHR43547">
    <property type="entry name" value="TWO-COMPONENT HISTIDINE KINASE"/>
    <property type="match status" value="1"/>
</dbReference>
<evidence type="ECO:0000256" key="1">
    <source>
        <dbReference type="ARBA" id="ARBA00022553"/>
    </source>
</evidence>
<dbReference type="InterPro" id="IPR018060">
    <property type="entry name" value="HTH_AraC"/>
</dbReference>
<accession>A0ABT1MIS0</accession>